<dbReference type="Gene3D" id="2.60.470.10">
    <property type="entry name" value="Acid-sensing ion channels like domains"/>
    <property type="match status" value="1"/>
</dbReference>
<keyword evidence="5 13" id="KW-0812">Transmembrane</keyword>
<evidence type="ECO:0000256" key="10">
    <source>
        <dbReference type="ARBA" id="ARBA00023180"/>
    </source>
</evidence>
<keyword evidence="10" id="KW-0325">Glycoprotein</keyword>
<dbReference type="PANTHER" id="PTHR11690">
    <property type="entry name" value="AMILORIDE-SENSITIVE SODIUM CHANNEL-RELATED"/>
    <property type="match status" value="1"/>
</dbReference>
<gene>
    <name evidence="14" type="primary">WBGene00100490</name>
</gene>
<dbReference type="EnsemblMetazoa" id="PPA10936.1">
    <property type="protein sequence ID" value="PPA10936.1"/>
    <property type="gene ID" value="WBGene00100490"/>
</dbReference>
<keyword evidence="11 13" id="KW-0739">Sodium transport</keyword>
<evidence type="ECO:0000256" key="8">
    <source>
        <dbReference type="ARBA" id="ARBA00023065"/>
    </source>
</evidence>
<comment type="subcellular location">
    <subcellularLocation>
        <location evidence="1">Membrane</location>
        <topology evidence="1">Multi-pass membrane protein</topology>
    </subcellularLocation>
</comment>
<evidence type="ECO:0000256" key="9">
    <source>
        <dbReference type="ARBA" id="ARBA00023136"/>
    </source>
</evidence>
<keyword evidence="9" id="KW-0472">Membrane</keyword>
<evidence type="ECO:0000256" key="12">
    <source>
        <dbReference type="ARBA" id="ARBA00023303"/>
    </source>
</evidence>
<accession>A0A2A6C3P5</accession>
<comment type="similarity">
    <text evidence="2 13">Belongs to the amiloride-sensitive sodium channel (TC 1.A.6) family.</text>
</comment>
<protein>
    <submittedName>
        <fullName evidence="14">Ion channel</fullName>
    </submittedName>
</protein>
<evidence type="ECO:0000256" key="6">
    <source>
        <dbReference type="ARBA" id="ARBA00022989"/>
    </source>
</evidence>
<keyword evidence="6" id="KW-1133">Transmembrane helix</keyword>
<keyword evidence="12 13" id="KW-0407">Ion channel</keyword>
<evidence type="ECO:0000256" key="2">
    <source>
        <dbReference type="ARBA" id="ARBA00007193"/>
    </source>
</evidence>
<accession>A0A8R1YDH5</accession>
<evidence type="ECO:0000313" key="15">
    <source>
        <dbReference type="Proteomes" id="UP000005239"/>
    </source>
</evidence>
<organism evidence="14 15">
    <name type="scientific">Pristionchus pacificus</name>
    <name type="common">Parasitic nematode worm</name>
    <dbReference type="NCBI Taxonomy" id="54126"/>
    <lineage>
        <taxon>Eukaryota</taxon>
        <taxon>Metazoa</taxon>
        <taxon>Ecdysozoa</taxon>
        <taxon>Nematoda</taxon>
        <taxon>Chromadorea</taxon>
        <taxon>Rhabditida</taxon>
        <taxon>Rhabditina</taxon>
        <taxon>Diplogasteromorpha</taxon>
        <taxon>Diplogasteroidea</taxon>
        <taxon>Neodiplogasteridae</taxon>
        <taxon>Pristionchus</taxon>
    </lineage>
</organism>
<dbReference type="GO" id="GO:0015280">
    <property type="term" value="F:ligand-gated sodium channel activity"/>
    <property type="evidence" value="ECO:0000318"/>
    <property type="project" value="GO_Central"/>
</dbReference>
<evidence type="ECO:0000256" key="1">
    <source>
        <dbReference type="ARBA" id="ARBA00004141"/>
    </source>
</evidence>
<dbReference type="PRINTS" id="PR01078">
    <property type="entry name" value="AMINACHANNEL"/>
</dbReference>
<keyword evidence="4 13" id="KW-0894">Sodium channel</keyword>
<keyword evidence="15" id="KW-1185">Reference proteome</keyword>
<name>A0A2A6C3P5_PRIPA</name>
<evidence type="ECO:0000313" key="14">
    <source>
        <dbReference type="EnsemblMetazoa" id="PPA10936.1"/>
    </source>
</evidence>
<dbReference type="PROSITE" id="PS00022">
    <property type="entry name" value="EGF_1"/>
    <property type="match status" value="1"/>
</dbReference>
<reference evidence="14" key="2">
    <citation type="submission" date="2022-06" db="UniProtKB">
        <authorList>
            <consortium name="EnsemblMetazoa"/>
        </authorList>
    </citation>
    <scope>IDENTIFICATION</scope>
    <source>
        <strain evidence="14">PS312</strain>
    </source>
</reference>
<evidence type="ECO:0000256" key="11">
    <source>
        <dbReference type="ARBA" id="ARBA00023201"/>
    </source>
</evidence>
<dbReference type="PANTHER" id="PTHR11690:SF282">
    <property type="entry name" value="DEGENERIN-LIKE PROTEIN ASIC-1"/>
    <property type="match status" value="1"/>
</dbReference>
<evidence type="ECO:0000256" key="7">
    <source>
        <dbReference type="ARBA" id="ARBA00023053"/>
    </source>
</evidence>
<dbReference type="GO" id="GO:0035725">
    <property type="term" value="P:sodium ion transmembrane transport"/>
    <property type="evidence" value="ECO:0000318"/>
    <property type="project" value="GO_Central"/>
</dbReference>
<dbReference type="Pfam" id="PF00858">
    <property type="entry name" value="ASC"/>
    <property type="match status" value="1"/>
</dbReference>
<evidence type="ECO:0000256" key="3">
    <source>
        <dbReference type="ARBA" id="ARBA00022448"/>
    </source>
</evidence>
<proteinExistence type="inferred from homology"/>
<dbReference type="AlphaFoldDB" id="A0A2A6C3P5"/>
<evidence type="ECO:0000256" key="5">
    <source>
        <dbReference type="ARBA" id="ARBA00022692"/>
    </source>
</evidence>
<dbReference type="Gene3D" id="1.10.287.770">
    <property type="entry name" value="YojJ-like"/>
    <property type="match status" value="1"/>
</dbReference>
<sequence>MCTCSANYTGDTCGIQTKSNQTMDTWLGPPDSAKMIGIVSIAQSSPAALVSAMPSIYASIPAETKANMSWTQEEMIDSVDFEMSPVDVNTAFTPIVDEQLGNCFTFNYANKTNQGQFKARLAGQQRALTVTLKLHPAEQVAWIDSAAISTYIHAPGTPPSQGVLYSVKGGTVVLIGLHKTITKLKYGCLKSRDELKGNYYEDGDYTRDVGVVRWTKESEIVQGCLSACYQDKVFAKCGCMDASFKKAASASQCLFKDSDCVSAISAQYGDPSSWSTCKCMPECYQETYTLVSTRAALPFKLPKCTNVTDGCPDDVIESVSRLTIYVESLESEVYVEVEKLPFISMLSQVGGQLGFLFGMSIVGILEIVILCATIGKNQCAHTSK</sequence>
<dbReference type="InterPro" id="IPR001873">
    <property type="entry name" value="ENaC"/>
</dbReference>
<evidence type="ECO:0000256" key="4">
    <source>
        <dbReference type="ARBA" id="ARBA00022461"/>
    </source>
</evidence>
<dbReference type="InterPro" id="IPR000742">
    <property type="entry name" value="EGF"/>
</dbReference>
<reference evidence="15" key="1">
    <citation type="journal article" date="2008" name="Nat. Genet.">
        <title>The Pristionchus pacificus genome provides a unique perspective on nematode lifestyle and parasitism.</title>
        <authorList>
            <person name="Dieterich C."/>
            <person name="Clifton S.W."/>
            <person name="Schuster L.N."/>
            <person name="Chinwalla A."/>
            <person name="Delehaunty K."/>
            <person name="Dinkelacker I."/>
            <person name="Fulton L."/>
            <person name="Fulton R."/>
            <person name="Godfrey J."/>
            <person name="Minx P."/>
            <person name="Mitreva M."/>
            <person name="Roeseler W."/>
            <person name="Tian H."/>
            <person name="Witte H."/>
            <person name="Yang S.P."/>
            <person name="Wilson R.K."/>
            <person name="Sommer R.J."/>
        </authorList>
    </citation>
    <scope>NUCLEOTIDE SEQUENCE [LARGE SCALE GENOMIC DNA]</scope>
    <source>
        <strain evidence="15">PS312</strain>
    </source>
</reference>
<dbReference type="OrthoDB" id="5800348at2759"/>
<keyword evidence="7" id="KW-0915">Sodium</keyword>
<dbReference type="Proteomes" id="UP000005239">
    <property type="component" value="Unassembled WGS sequence"/>
</dbReference>
<keyword evidence="8 13" id="KW-0406">Ion transport</keyword>
<dbReference type="GO" id="GO:0005886">
    <property type="term" value="C:plasma membrane"/>
    <property type="evidence" value="ECO:0000318"/>
    <property type="project" value="GO_Central"/>
</dbReference>
<evidence type="ECO:0000256" key="13">
    <source>
        <dbReference type="RuleBase" id="RU000679"/>
    </source>
</evidence>
<keyword evidence="3 13" id="KW-0813">Transport</keyword>